<evidence type="ECO:0000256" key="4">
    <source>
        <dbReference type="ARBA" id="ARBA00023186"/>
    </source>
</evidence>
<dbReference type="InterPro" id="IPR038189">
    <property type="entry name" value="Cdc37_Hsp90-bd_sf"/>
</dbReference>
<comment type="subcellular location">
    <subcellularLocation>
        <location evidence="1">Cytoplasm</location>
    </subcellularLocation>
</comment>
<keyword evidence="3" id="KW-0963">Cytoplasm</keyword>
<accession>A0A084G7F3</accession>
<dbReference type="Gene3D" id="1.20.58.610">
    <property type="entry name" value="Cdc37, Hsp90 binding domain"/>
    <property type="match status" value="1"/>
</dbReference>
<dbReference type="Proteomes" id="UP000028545">
    <property type="component" value="Unassembled WGS sequence"/>
</dbReference>
<dbReference type="VEuPathDB" id="FungiDB:SAPIO_CDS4698"/>
<dbReference type="OrthoDB" id="440202at2759"/>
<evidence type="ECO:0000256" key="1">
    <source>
        <dbReference type="ARBA" id="ARBA00004496"/>
    </source>
</evidence>
<evidence type="ECO:0000256" key="3">
    <source>
        <dbReference type="ARBA" id="ARBA00022490"/>
    </source>
</evidence>
<gene>
    <name evidence="10" type="ORF">SAPIO_CDS4698</name>
</gene>
<feature type="compositionally biased region" description="Polar residues" evidence="6">
    <location>
        <begin position="783"/>
        <end position="794"/>
    </location>
</feature>
<proteinExistence type="inferred from homology"/>
<evidence type="ECO:0000313" key="10">
    <source>
        <dbReference type="EMBL" id="KEZ43265.1"/>
    </source>
</evidence>
<dbReference type="GeneID" id="27723770"/>
<dbReference type="Pfam" id="PF08564">
    <property type="entry name" value="CDC37_C"/>
    <property type="match status" value="1"/>
</dbReference>
<dbReference type="Pfam" id="PF08565">
    <property type="entry name" value="CDC37_M"/>
    <property type="match status" value="1"/>
</dbReference>
<dbReference type="GO" id="GO:0051082">
    <property type="term" value="F:unfolded protein binding"/>
    <property type="evidence" value="ECO:0007669"/>
    <property type="project" value="TreeGrafter"/>
</dbReference>
<dbReference type="SMART" id="SM01069">
    <property type="entry name" value="CDC37_C"/>
    <property type="match status" value="1"/>
</dbReference>
<dbReference type="KEGG" id="sapo:SAPIO_CDS4698"/>
<evidence type="ECO:0000259" key="8">
    <source>
        <dbReference type="SMART" id="SM01070"/>
    </source>
</evidence>
<dbReference type="SMART" id="SM01071">
    <property type="entry name" value="CDC37_N"/>
    <property type="match status" value="1"/>
</dbReference>
<protein>
    <recommendedName>
        <fullName evidence="5">Hsp90 chaperone protein kinase-targeting subunit</fullName>
    </recommendedName>
</protein>
<dbReference type="PANTHER" id="PTHR12800">
    <property type="entry name" value="CDC37-RELATED"/>
    <property type="match status" value="1"/>
</dbReference>
<dbReference type="GO" id="GO:0005737">
    <property type="term" value="C:cytoplasm"/>
    <property type="evidence" value="ECO:0007669"/>
    <property type="project" value="UniProtKB-SubCell"/>
</dbReference>
<feature type="region of interest" description="Disordered" evidence="6">
    <location>
        <begin position="653"/>
        <end position="674"/>
    </location>
</feature>
<evidence type="ECO:0000256" key="2">
    <source>
        <dbReference type="ARBA" id="ARBA00006222"/>
    </source>
</evidence>
<dbReference type="RefSeq" id="XP_016643064.1">
    <property type="nucleotide sequence ID" value="XM_016787185.1"/>
</dbReference>
<evidence type="ECO:0000313" key="11">
    <source>
        <dbReference type="Proteomes" id="UP000028545"/>
    </source>
</evidence>
<dbReference type="GO" id="GO:0050821">
    <property type="term" value="P:protein stabilization"/>
    <property type="evidence" value="ECO:0007669"/>
    <property type="project" value="TreeGrafter"/>
</dbReference>
<evidence type="ECO:0000256" key="5">
    <source>
        <dbReference type="ARBA" id="ARBA00031396"/>
    </source>
</evidence>
<dbReference type="AlphaFoldDB" id="A0A084G7F3"/>
<dbReference type="GO" id="GO:0006457">
    <property type="term" value="P:protein folding"/>
    <property type="evidence" value="ECO:0007669"/>
    <property type="project" value="TreeGrafter"/>
</dbReference>
<reference evidence="10 11" key="1">
    <citation type="journal article" date="2014" name="Genome Announc.">
        <title>Draft genome sequence of the pathogenic fungus Scedosporium apiospermum.</title>
        <authorList>
            <person name="Vandeputte P."/>
            <person name="Ghamrawi S."/>
            <person name="Rechenmann M."/>
            <person name="Iltis A."/>
            <person name="Giraud S."/>
            <person name="Fleury M."/>
            <person name="Thornton C."/>
            <person name="Delhaes L."/>
            <person name="Meyer W."/>
            <person name="Papon N."/>
            <person name="Bouchara J.P."/>
        </authorList>
    </citation>
    <scope>NUCLEOTIDE SEQUENCE [LARGE SCALE GENOMIC DNA]</scope>
    <source>
        <strain evidence="10 11">IHEM 14462</strain>
    </source>
</reference>
<sequence length="1036" mass="114215">MAFRSVGDYSHEFDALYNEDDDCSVLAGQLPLAPPIGHYAFSATTVPSGSEMRLVSSYSGYITPFTNPEAADWPEPFGSAPPPRPTSPGTTTNAWVTSGDASEFRRPGVQALEQDTSVAAIPPNHPVPRTLKRPRKQNHSLSLLDAFLQQSGFTPSSASSRDTALHETCKWVAIATASQLAVHKRDGAGTGSECPQAWDIAFETWQKAKRLLFENIAATKSFRMALSLLLFGAILPPTGGDRGSVFEEDTAYAQREGLQRLQGLCSEAHAYLHKRSGAPRDSTPPPGGSPRPVKTLQPDVRNLIFEIIGGLEWLVTMAHSPAVVTSRTNIPIATPLLCSKEVEESIIARARADSHSVTSMWDRGISDSIMARVVSHAGSISVLVWRVLALLTVVVEGLETDGVDCEELYRLYITMTTLIDIWRSKFGLINQTNAKSLQQSRPDVLRSVYFCSMDVDLAILLFYDLVHPLETQLQTLSSPSPAHERLCSSLQAGKAYHKEQRLTSAMQISYVALASQGMSSPGLPGKSGLKEIIQDIGAHPYLALGVQAHQLAAKALADEIQYCIQEMDMKRIPELTAGLESCMQGLQRQQKTLVMFPGMALDGPKRALKYERVINDELARRISALLSALESHTEEARTHDPTAVAFRALMQSTPRNGEDDNPPPRPEGLFDGDEPLPTYSKMVARILDEVKKTLDEKGVEVESRYDAMIGVIKVNLQKIRELQSELLKKLDRLEAEETEKITSEDYHVVFDSSNVSKAKPGETKQRTKLELLNPNYDLRDINSDTMPPSTTGTTKESDEEVINKASAAAKQFAQIKISDYQASRAYLLSHPEILRESEVDGLLIEAFDAALDRQNLPQSRQYVHQATLLDYCRRLGRDGMAIFFKHVTTPGHKAREMLEKDTSEKYQRILELARDTDKQRASGGGREGVEQIQIHPVEPGASIQIRIPQEGSEIEEVKRARSIFDSLAPEMRAALESGSLEEVNKVLGAMAVLEAEVVVGLLGEAECLSIEQDIIDTTTDEGKKQLQTLEHKMESD</sequence>
<feature type="domain" description="Cdc37 Hsp90 binding" evidence="8">
    <location>
        <begin position="756"/>
        <end position="928"/>
    </location>
</feature>
<dbReference type="Pfam" id="PF03234">
    <property type="entry name" value="CDC37_N"/>
    <property type="match status" value="1"/>
</dbReference>
<keyword evidence="11" id="KW-1185">Reference proteome</keyword>
<feature type="domain" description="Cdc37 C-terminal" evidence="7">
    <location>
        <begin position="945"/>
        <end position="1035"/>
    </location>
</feature>
<feature type="region of interest" description="Disordered" evidence="6">
    <location>
        <begin position="777"/>
        <end position="797"/>
    </location>
</feature>
<feature type="region of interest" description="Disordered" evidence="6">
    <location>
        <begin position="275"/>
        <end position="295"/>
    </location>
</feature>
<dbReference type="GO" id="GO:0051087">
    <property type="term" value="F:protein-folding chaperone binding"/>
    <property type="evidence" value="ECO:0007669"/>
    <property type="project" value="TreeGrafter"/>
</dbReference>
<dbReference type="PANTHER" id="PTHR12800:SF4">
    <property type="entry name" value="HSP90 CO-CHAPERONE CDC37"/>
    <property type="match status" value="1"/>
</dbReference>
<dbReference type="EMBL" id="JOWA01000094">
    <property type="protein sequence ID" value="KEZ43265.1"/>
    <property type="molecule type" value="Genomic_DNA"/>
</dbReference>
<evidence type="ECO:0000256" key="6">
    <source>
        <dbReference type="SAM" id="MobiDB-lite"/>
    </source>
</evidence>
<dbReference type="InterPro" id="IPR013874">
    <property type="entry name" value="Cdc37_Hsp90-bd"/>
</dbReference>
<keyword evidence="4" id="KW-0143">Chaperone</keyword>
<name>A0A084G7F3_PSEDA</name>
<evidence type="ECO:0000259" key="9">
    <source>
        <dbReference type="SMART" id="SM01071"/>
    </source>
</evidence>
<comment type="similarity">
    <text evidence="2">Belongs to the CDC37 family.</text>
</comment>
<comment type="caution">
    <text evidence="10">The sequence shown here is derived from an EMBL/GenBank/DDBJ whole genome shotgun (WGS) entry which is preliminary data.</text>
</comment>
<dbReference type="SMART" id="SM01070">
    <property type="entry name" value="CDC37_M"/>
    <property type="match status" value="1"/>
</dbReference>
<dbReference type="SUPFAM" id="SSF101391">
    <property type="entry name" value="Hsp90 co-chaperone CDC37"/>
    <property type="match status" value="1"/>
</dbReference>
<dbReference type="InterPro" id="IPR013873">
    <property type="entry name" value="Cdc37_C"/>
</dbReference>
<dbReference type="HOGENOM" id="CLU_293404_0_0_1"/>
<dbReference type="InterPro" id="IPR013855">
    <property type="entry name" value="Cdc37_N_dom"/>
</dbReference>
<feature type="domain" description="Cdc37 N-terminal" evidence="9">
    <location>
        <begin position="600"/>
        <end position="753"/>
    </location>
</feature>
<dbReference type="InterPro" id="IPR004918">
    <property type="entry name" value="Cdc37"/>
</dbReference>
<dbReference type="GO" id="GO:0019901">
    <property type="term" value="F:protein kinase binding"/>
    <property type="evidence" value="ECO:0007669"/>
    <property type="project" value="InterPro"/>
</dbReference>
<dbReference type="GO" id="GO:0031072">
    <property type="term" value="F:heat shock protein binding"/>
    <property type="evidence" value="ECO:0007669"/>
    <property type="project" value="TreeGrafter"/>
</dbReference>
<evidence type="ECO:0000259" key="7">
    <source>
        <dbReference type="SMART" id="SM01069"/>
    </source>
</evidence>
<organism evidence="10 11">
    <name type="scientific">Pseudallescheria apiosperma</name>
    <name type="common">Scedosporium apiospermum</name>
    <dbReference type="NCBI Taxonomy" id="563466"/>
    <lineage>
        <taxon>Eukaryota</taxon>
        <taxon>Fungi</taxon>
        <taxon>Dikarya</taxon>
        <taxon>Ascomycota</taxon>
        <taxon>Pezizomycotina</taxon>
        <taxon>Sordariomycetes</taxon>
        <taxon>Hypocreomycetidae</taxon>
        <taxon>Microascales</taxon>
        <taxon>Microascaceae</taxon>
        <taxon>Scedosporium</taxon>
    </lineage>
</organism>